<dbReference type="AlphaFoldDB" id="A0AAW0R554"/>
<protein>
    <submittedName>
        <fullName evidence="1">Uncharacterized protein</fullName>
    </submittedName>
</protein>
<gene>
    <name evidence="1" type="ORF">PG999_003954</name>
</gene>
<sequence>MQYNPQDEATLESILRPQYRHSDDGKIIPSSTTNSIFAVNQQIYREARAVFFFTNRFLIANPIEAQLLLGLLPDDALDLRLGPLLFWIPMDNNPQRWVPLLRDLKLDTAAQWTSAGKLKLCFHIPRWATWDDVSKWKRAFFVDPTRWRVSTGAAREQEPWSWPEITTTSLGSLEKTIKPMEGNLSFVRMAACCFETEVGFYDTVAHIPY</sequence>
<accession>A0AAW0R554</accession>
<dbReference type="EMBL" id="JAQQWP010000003">
    <property type="protein sequence ID" value="KAK8124036.1"/>
    <property type="molecule type" value="Genomic_DNA"/>
</dbReference>
<keyword evidence="2" id="KW-1185">Reference proteome</keyword>
<evidence type="ECO:0000313" key="2">
    <source>
        <dbReference type="Proteomes" id="UP001392437"/>
    </source>
</evidence>
<reference evidence="1 2" key="1">
    <citation type="submission" date="2023-01" db="EMBL/GenBank/DDBJ databases">
        <title>Analysis of 21 Apiospora genomes using comparative genomics revels a genus with tremendous synthesis potential of carbohydrate active enzymes and secondary metabolites.</title>
        <authorList>
            <person name="Sorensen T."/>
        </authorList>
    </citation>
    <scope>NUCLEOTIDE SEQUENCE [LARGE SCALE GENOMIC DNA]</scope>
    <source>
        <strain evidence="1 2">CBS 117206</strain>
    </source>
</reference>
<organism evidence="1 2">
    <name type="scientific">Apiospora kogelbergensis</name>
    <dbReference type="NCBI Taxonomy" id="1337665"/>
    <lineage>
        <taxon>Eukaryota</taxon>
        <taxon>Fungi</taxon>
        <taxon>Dikarya</taxon>
        <taxon>Ascomycota</taxon>
        <taxon>Pezizomycotina</taxon>
        <taxon>Sordariomycetes</taxon>
        <taxon>Xylariomycetidae</taxon>
        <taxon>Amphisphaeriales</taxon>
        <taxon>Apiosporaceae</taxon>
        <taxon>Apiospora</taxon>
    </lineage>
</organism>
<comment type="caution">
    <text evidence="1">The sequence shown here is derived from an EMBL/GenBank/DDBJ whole genome shotgun (WGS) entry which is preliminary data.</text>
</comment>
<name>A0AAW0R554_9PEZI</name>
<proteinExistence type="predicted"/>
<evidence type="ECO:0000313" key="1">
    <source>
        <dbReference type="EMBL" id="KAK8124036.1"/>
    </source>
</evidence>
<dbReference type="Proteomes" id="UP001392437">
    <property type="component" value="Unassembled WGS sequence"/>
</dbReference>